<evidence type="ECO:0000256" key="1">
    <source>
        <dbReference type="ARBA" id="ARBA00004141"/>
    </source>
</evidence>
<dbReference type="GO" id="GO:0016020">
    <property type="term" value="C:membrane"/>
    <property type="evidence" value="ECO:0007669"/>
    <property type="project" value="UniProtKB-SubCell"/>
</dbReference>
<dbReference type="InterPro" id="IPR006603">
    <property type="entry name" value="PQ-loop_rpt"/>
</dbReference>
<keyword evidence="3 5" id="KW-1133">Transmembrane helix</keyword>
<accession>A0A137PHW4</accession>
<keyword evidence="7" id="KW-1185">Reference proteome</keyword>
<dbReference type="Pfam" id="PF04193">
    <property type="entry name" value="PQ-loop"/>
    <property type="match status" value="1"/>
</dbReference>
<dbReference type="EMBL" id="KQ964422">
    <property type="protein sequence ID" value="KXN74593.1"/>
    <property type="molecule type" value="Genomic_DNA"/>
</dbReference>
<dbReference type="Gene3D" id="1.20.1280.290">
    <property type="match status" value="1"/>
</dbReference>
<evidence type="ECO:0000313" key="7">
    <source>
        <dbReference type="Proteomes" id="UP000070444"/>
    </source>
</evidence>
<dbReference type="Proteomes" id="UP000070444">
    <property type="component" value="Unassembled WGS sequence"/>
</dbReference>
<feature type="transmembrane region" description="Helical" evidence="5">
    <location>
        <begin position="44"/>
        <end position="62"/>
    </location>
</feature>
<dbReference type="OrthoDB" id="407617at2759"/>
<protein>
    <recommendedName>
        <fullName evidence="8">PQ-loop-domain-containing protein</fullName>
    </recommendedName>
</protein>
<evidence type="ECO:0000313" key="6">
    <source>
        <dbReference type="EMBL" id="KXN74593.1"/>
    </source>
</evidence>
<feature type="transmembrane region" description="Helical" evidence="5">
    <location>
        <begin position="68"/>
        <end position="88"/>
    </location>
</feature>
<evidence type="ECO:0000256" key="2">
    <source>
        <dbReference type="ARBA" id="ARBA00022692"/>
    </source>
</evidence>
<evidence type="ECO:0008006" key="8">
    <source>
        <dbReference type="Google" id="ProtNLM"/>
    </source>
</evidence>
<organism evidence="6 7">
    <name type="scientific">Conidiobolus coronatus (strain ATCC 28846 / CBS 209.66 / NRRL 28638)</name>
    <name type="common">Delacroixia coronata</name>
    <dbReference type="NCBI Taxonomy" id="796925"/>
    <lineage>
        <taxon>Eukaryota</taxon>
        <taxon>Fungi</taxon>
        <taxon>Fungi incertae sedis</taxon>
        <taxon>Zoopagomycota</taxon>
        <taxon>Entomophthoromycotina</taxon>
        <taxon>Entomophthoromycetes</taxon>
        <taxon>Entomophthorales</taxon>
        <taxon>Ancylistaceae</taxon>
        <taxon>Conidiobolus</taxon>
    </lineage>
</organism>
<evidence type="ECO:0000256" key="4">
    <source>
        <dbReference type="ARBA" id="ARBA00023136"/>
    </source>
</evidence>
<sequence>MAVIESANNYIYKEVFGTIGLVLWSIQLFPQVYDNYRYKLSDGLCNSTLLLWIFANLLQGVYTLQSQLAIPLVIQPHSFGALSIICFVQNYHYSRYIHIEK</sequence>
<dbReference type="OMA" id="LWIFANL"/>
<evidence type="ECO:0000256" key="3">
    <source>
        <dbReference type="ARBA" id="ARBA00022989"/>
    </source>
</evidence>
<dbReference type="AlphaFoldDB" id="A0A137PHW4"/>
<reference evidence="6 7" key="1">
    <citation type="journal article" date="2015" name="Genome Biol. Evol.">
        <title>Phylogenomic analyses indicate that early fungi evolved digesting cell walls of algal ancestors of land plants.</title>
        <authorList>
            <person name="Chang Y."/>
            <person name="Wang S."/>
            <person name="Sekimoto S."/>
            <person name="Aerts A.L."/>
            <person name="Choi C."/>
            <person name="Clum A."/>
            <person name="LaButti K.M."/>
            <person name="Lindquist E.A."/>
            <person name="Yee Ngan C."/>
            <person name="Ohm R.A."/>
            <person name="Salamov A.A."/>
            <person name="Grigoriev I.V."/>
            <person name="Spatafora J.W."/>
            <person name="Berbee M.L."/>
        </authorList>
    </citation>
    <scope>NUCLEOTIDE SEQUENCE [LARGE SCALE GENOMIC DNA]</scope>
    <source>
        <strain evidence="6 7">NRRL 28638</strain>
    </source>
</reference>
<keyword evidence="4 5" id="KW-0472">Membrane</keyword>
<keyword evidence="2 5" id="KW-0812">Transmembrane</keyword>
<comment type="subcellular location">
    <subcellularLocation>
        <location evidence="1">Membrane</location>
        <topology evidence="1">Multi-pass membrane protein</topology>
    </subcellularLocation>
</comment>
<gene>
    <name evidence="6" type="ORF">CONCODRAFT_2397</name>
</gene>
<proteinExistence type="predicted"/>
<evidence type="ECO:0000256" key="5">
    <source>
        <dbReference type="SAM" id="Phobius"/>
    </source>
</evidence>
<name>A0A137PHW4_CONC2</name>